<sequence length="161" mass="18995">MIARLNDWLGQLLYRRPAFFFLLCVAIALILIASFLLAVKILNPSPSCEITERGVHYEFKGDERFYPWQEIRSAKLLPHRIPGRDIEEIFALKYAFDLSGPVCELRFDGRYDLEEIQRVERLVEKNGIELEVVPLTKADLQNMRRYYSPEKMEKVIQLFDR</sequence>
<proteinExistence type="predicted"/>
<name>A0A2T0LBF0_9BACL</name>
<keyword evidence="1" id="KW-0812">Transmembrane</keyword>
<accession>A0A2T0LBF0</accession>
<feature type="transmembrane region" description="Helical" evidence="1">
    <location>
        <begin position="18"/>
        <end position="39"/>
    </location>
</feature>
<dbReference type="EMBL" id="PVNE01000027">
    <property type="protein sequence ID" value="PRX39235.1"/>
    <property type="molecule type" value="Genomic_DNA"/>
</dbReference>
<keyword evidence="1" id="KW-0472">Membrane</keyword>
<dbReference type="OrthoDB" id="9866530at2"/>
<protein>
    <submittedName>
        <fullName evidence="2">Uncharacterized protein</fullName>
    </submittedName>
</protein>
<keyword evidence="1" id="KW-1133">Transmembrane helix</keyword>
<reference evidence="2 3" key="1">
    <citation type="submission" date="2018-03" db="EMBL/GenBank/DDBJ databases">
        <title>Genomic Encyclopedia of Archaeal and Bacterial Type Strains, Phase II (KMG-II): from individual species to whole genera.</title>
        <authorList>
            <person name="Goeker M."/>
        </authorList>
    </citation>
    <scope>NUCLEOTIDE SEQUENCE [LARGE SCALE GENOMIC DNA]</scope>
    <source>
        <strain evidence="2 3">DSM 44946</strain>
    </source>
</reference>
<evidence type="ECO:0000313" key="2">
    <source>
        <dbReference type="EMBL" id="PRX39235.1"/>
    </source>
</evidence>
<dbReference type="AlphaFoldDB" id="A0A2T0LBF0"/>
<gene>
    <name evidence="2" type="ORF">CLV97_12717</name>
</gene>
<keyword evidence="3" id="KW-1185">Reference proteome</keyword>
<comment type="caution">
    <text evidence="2">The sequence shown here is derived from an EMBL/GenBank/DDBJ whole genome shotgun (WGS) entry which is preliminary data.</text>
</comment>
<organism evidence="2 3">
    <name type="scientific">Planifilum fimeticola</name>
    <dbReference type="NCBI Taxonomy" id="201975"/>
    <lineage>
        <taxon>Bacteria</taxon>
        <taxon>Bacillati</taxon>
        <taxon>Bacillota</taxon>
        <taxon>Bacilli</taxon>
        <taxon>Bacillales</taxon>
        <taxon>Thermoactinomycetaceae</taxon>
        <taxon>Planifilum</taxon>
    </lineage>
</organism>
<dbReference type="Proteomes" id="UP000237797">
    <property type="component" value="Unassembled WGS sequence"/>
</dbReference>
<evidence type="ECO:0000256" key="1">
    <source>
        <dbReference type="SAM" id="Phobius"/>
    </source>
</evidence>
<dbReference type="RefSeq" id="WP_146130512.1">
    <property type="nucleotide sequence ID" value="NZ_PVNE01000027.1"/>
</dbReference>
<evidence type="ECO:0000313" key="3">
    <source>
        <dbReference type="Proteomes" id="UP000237797"/>
    </source>
</evidence>